<organism evidence="7 8">
    <name type="scientific">Acipenser oxyrinchus oxyrinchus</name>
    <dbReference type="NCBI Taxonomy" id="40147"/>
    <lineage>
        <taxon>Eukaryota</taxon>
        <taxon>Metazoa</taxon>
        <taxon>Chordata</taxon>
        <taxon>Craniata</taxon>
        <taxon>Vertebrata</taxon>
        <taxon>Euteleostomi</taxon>
        <taxon>Actinopterygii</taxon>
        <taxon>Chondrostei</taxon>
        <taxon>Acipenseriformes</taxon>
        <taxon>Acipenseridae</taxon>
        <taxon>Acipenser</taxon>
    </lineage>
</organism>
<dbReference type="InterPro" id="IPR013783">
    <property type="entry name" value="Ig-like_fold"/>
</dbReference>
<feature type="signal peptide" evidence="5">
    <location>
        <begin position="1"/>
        <end position="21"/>
    </location>
</feature>
<sequence length="381" mass="41356">MGSFASFWVVLLLVAGESVSSDDEKEEFTVTDGIFTQCPNKKISSLSRWLSQRSEVNVSLWLLNYTELERNVWCEDDKDAECSGVPHSITLEVVSTPKKGKYKCVVRKNKKVKDKRGFTLIALRGAASLSNPVPEGSSLSLTCESWDLPEVQSWQWTHNSTVISGTSKYMNNANLSTLTIGRLEKSDGGTYKCKPMFQQIGIKHPVFLDHNVTISGSVSTTPTVSTPTAGSSTRIPKKTTAGHNKTEYSTTCCYSVSPNNSTSNPSTTGSSTSITKKTTGDPNGSPVPASTPDPRTDTVVRIVVPVVLIILVVLGIGAFCLIKRKRSQAQEVNAIIANPMDGDGDDPELNYTTVNLNKLPSSDRQPGPVTEQTLYSQVKVN</sequence>
<dbReference type="InterPro" id="IPR007110">
    <property type="entry name" value="Ig-like_dom"/>
</dbReference>
<dbReference type="InterPro" id="IPR036179">
    <property type="entry name" value="Ig-like_dom_sf"/>
</dbReference>
<dbReference type="Proteomes" id="UP001230051">
    <property type="component" value="Unassembled WGS sequence"/>
</dbReference>
<dbReference type="PROSITE" id="PS50835">
    <property type="entry name" value="IG_LIKE"/>
    <property type="match status" value="1"/>
</dbReference>
<feature type="compositionally biased region" description="Low complexity" evidence="3">
    <location>
        <begin position="257"/>
        <end position="277"/>
    </location>
</feature>
<dbReference type="InterPro" id="IPR003599">
    <property type="entry name" value="Ig_sub"/>
</dbReference>
<feature type="compositionally biased region" description="Polar residues" evidence="3">
    <location>
        <begin position="241"/>
        <end position="256"/>
    </location>
</feature>
<gene>
    <name evidence="7" type="ORF">AOXY_G27518</name>
</gene>
<name>A0AAD8CRY0_ACIOX</name>
<dbReference type="Gene3D" id="2.60.40.10">
    <property type="entry name" value="Immunoglobulins"/>
    <property type="match status" value="1"/>
</dbReference>
<proteinExistence type="predicted"/>
<evidence type="ECO:0000256" key="5">
    <source>
        <dbReference type="SAM" id="SignalP"/>
    </source>
</evidence>
<dbReference type="SMART" id="SM00409">
    <property type="entry name" value="IG"/>
    <property type="match status" value="1"/>
</dbReference>
<feature type="transmembrane region" description="Helical" evidence="4">
    <location>
        <begin position="302"/>
        <end position="322"/>
    </location>
</feature>
<protein>
    <recommendedName>
        <fullName evidence="6">Ig-like domain-containing protein</fullName>
    </recommendedName>
</protein>
<dbReference type="SUPFAM" id="SSF48726">
    <property type="entry name" value="Immunoglobulin"/>
    <property type="match status" value="1"/>
</dbReference>
<keyword evidence="8" id="KW-1185">Reference proteome</keyword>
<dbReference type="GO" id="GO:0004888">
    <property type="term" value="F:transmembrane signaling receptor activity"/>
    <property type="evidence" value="ECO:0007669"/>
    <property type="project" value="TreeGrafter"/>
</dbReference>
<keyword evidence="4" id="KW-0472">Membrane</keyword>
<dbReference type="PANTHER" id="PTHR11481">
    <property type="entry name" value="IMMUNOGLOBULIN FC RECEPTOR"/>
    <property type="match status" value="1"/>
</dbReference>
<feature type="compositionally biased region" description="Low complexity" evidence="3">
    <location>
        <begin position="217"/>
        <end position="233"/>
    </location>
</feature>
<reference evidence="7" key="1">
    <citation type="submission" date="2022-02" db="EMBL/GenBank/DDBJ databases">
        <title>Atlantic sturgeon de novo genome assembly.</title>
        <authorList>
            <person name="Stock M."/>
            <person name="Klopp C."/>
            <person name="Guiguen Y."/>
            <person name="Cabau C."/>
            <person name="Parinello H."/>
            <person name="Santidrian Yebra-Pimentel E."/>
            <person name="Kuhl H."/>
            <person name="Dirks R.P."/>
            <person name="Guessner J."/>
            <person name="Wuertz S."/>
            <person name="Du K."/>
            <person name="Schartl M."/>
        </authorList>
    </citation>
    <scope>NUCLEOTIDE SEQUENCE</scope>
    <source>
        <strain evidence="7">STURGEONOMICS-FGT-2020</strain>
        <tissue evidence="7">Whole blood</tissue>
    </source>
</reference>
<keyword evidence="1 5" id="KW-0732">Signal</keyword>
<feature type="region of interest" description="Disordered" evidence="3">
    <location>
        <begin position="217"/>
        <end position="295"/>
    </location>
</feature>
<evidence type="ECO:0000256" key="4">
    <source>
        <dbReference type="SAM" id="Phobius"/>
    </source>
</evidence>
<evidence type="ECO:0000313" key="8">
    <source>
        <dbReference type="Proteomes" id="UP001230051"/>
    </source>
</evidence>
<dbReference type="PANTHER" id="PTHR11481:SF60">
    <property type="entry name" value="IG-LIKE DOMAIN-CONTAINING PROTEIN"/>
    <property type="match status" value="1"/>
</dbReference>
<dbReference type="Pfam" id="PF13895">
    <property type="entry name" value="Ig_2"/>
    <property type="match status" value="1"/>
</dbReference>
<feature type="chain" id="PRO_5041986974" description="Ig-like domain-containing protein" evidence="5">
    <location>
        <begin position="22"/>
        <end position="381"/>
    </location>
</feature>
<evidence type="ECO:0000313" key="7">
    <source>
        <dbReference type="EMBL" id="KAK1155137.1"/>
    </source>
</evidence>
<accession>A0AAD8CRY0</accession>
<dbReference type="AlphaFoldDB" id="A0AAD8CRY0"/>
<dbReference type="GO" id="GO:0007166">
    <property type="term" value="P:cell surface receptor signaling pathway"/>
    <property type="evidence" value="ECO:0007669"/>
    <property type="project" value="TreeGrafter"/>
</dbReference>
<comment type="caution">
    <text evidence="7">The sequence shown here is derived from an EMBL/GenBank/DDBJ whole genome shotgun (WGS) entry which is preliminary data.</text>
</comment>
<dbReference type="EMBL" id="JAGXEW010000032">
    <property type="protein sequence ID" value="KAK1155137.1"/>
    <property type="molecule type" value="Genomic_DNA"/>
</dbReference>
<evidence type="ECO:0000256" key="2">
    <source>
        <dbReference type="ARBA" id="ARBA00023157"/>
    </source>
</evidence>
<feature type="domain" description="Ig-like" evidence="6">
    <location>
        <begin position="133"/>
        <end position="193"/>
    </location>
</feature>
<dbReference type="GO" id="GO:0009897">
    <property type="term" value="C:external side of plasma membrane"/>
    <property type="evidence" value="ECO:0007669"/>
    <property type="project" value="TreeGrafter"/>
</dbReference>
<evidence type="ECO:0000256" key="3">
    <source>
        <dbReference type="SAM" id="MobiDB-lite"/>
    </source>
</evidence>
<keyword evidence="4" id="KW-1133">Transmembrane helix</keyword>
<evidence type="ECO:0000259" key="6">
    <source>
        <dbReference type="PROSITE" id="PS50835"/>
    </source>
</evidence>
<keyword evidence="4" id="KW-0812">Transmembrane</keyword>
<evidence type="ECO:0000256" key="1">
    <source>
        <dbReference type="ARBA" id="ARBA00022729"/>
    </source>
</evidence>
<dbReference type="InterPro" id="IPR050488">
    <property type="entry name" value="Ig_Fc_receptor"/>
</dbReference>
<keyword evidence="2" id="KW-1015">Disulfide bond</keyword>
<dbReference type="GO" id="GO:0006955">
    <property type="term" value="P:immune response"/>
    <property type="evidence" value="ECO:0007669"/>
    <property type="project" value="TreeGrafter"/>
</dbReference>